<accession>A0A0N4UE95</accession>
<keyword evidence="4" id="KW-1185">Reference proteome</keyword>
<evidence type="ECO:0000313" key="3">
    <source>
        <dbReference type="Proteomes" id="UP000038040"/>
    </source>
</evidence>
<reference evidence="2 4" key="2">
    <citation type="submission" date="2018-11" db="EMBL/GenBank/DDBJ databases">
        <authorList>
            <consortium name="Pathogen Informatics"/>
        </authorList>
    </citation>
    <scope>NUCLEOTIDE SEQUENCE [LARGE SCALE GENOMIC DNA]</scope>
</reference>
<feature type="region of interest" description="Disordered" evidence="1">
    <location>
        <begin position="1"/>
        <end position="20"/>
    </location>
</feature>
<sequence length="126" mass="14543">MDGRMGGWMNGRMEGRTGRRTGRRMVGRTDIEYTYNKIRLKRNFRVRITRGSYVQSHLRERSRSQPKADDTMNISQSPVLQLTYSPNSRYVFYMSSVELVYVPSWVLFRGVGAPLPAGKGFLCGRI</sequence>
<gene>
    <name evidence="2" type="ORF">DME_LOCUS730</name>
</gene>
<evidence type="ECO:0000313" key="2">
    <source>
        <dbReference type="EMBL" id="VDN50757.1"/>
    </source>
</evidence>
<dbReference type="Proteomes" id="UP000038040">
    <property type="component" value="Unplaced"/>
</dbReference>
<dbReference type="EMBL" id="UYYG01000007">
    <property type="protein sequence ID" value="VDN50757.1"/>
    <property type="molecule type" value="Genomic_DNA"/>
</dbReference>
<evidence type="ECO:0000256" key="1">
    <source>
        <dbReference type="SAM" id="MobiDB-lite"/>
    </source>
</evidence>
<dbReference type="WBParaSite" id="DME_0000568501-mRNA-1">
    <property type="protein sequence ID" value="DME_0000568501-mRNA-1"/>
    <property type="gene ID" value="DME_0000568501"/>
</dbReference>
<dbReference type="AlphaFoldDB" id="A0A0N4UE95"/>
<name>A0A0N4UE95_DRAME</name>
<protein>
    <submittedName>
        <fullName evidence="5">DUF4968 domain-containing protein</fullName>
    </submittedName>
</protein>
<reference evidence="5" key="1">
    <citation type="submission" date="2017-02" db="UniProtKB">
        <authorList>
            <consortium name="WormBaseParasite"/>
        </authorList>
    </citation>
    <scope>IDENTIFICATION</scope>
</reference>
<evidence type="ECO:0000313" key="4">
    <source>
        <dbReference type="Proteomes" id="UP000274756"/>
    </source>
</evidence>
<evidence type="ECO:0000313" key="5">
    <source>
        <dbReference type="WBParaSite" id="DME_0000568501-mRNA-1"/>
    </source>
</evidence>
<dbReference type="Proteomes" id="UP000274756">
    <property type="component" value="Unassembled WGS sequence"/>
</dbReference>
<organism evidence="3 5">
    <name type="scientific">Dracunculus medinensis</name>
    <name type="common">Guinea worm</name>
    <dbReference type="NCBI Taxonomy" id="318479"/>
    <lineage>
        <taxon>Eukaryota</taxon>
        <taxon>Metazoa</taxon>
        <taxon>Ecdysozoa</taxon>
        <taxon>Nematoda</taxon>
        <taxon>Chromadorea</taxon>
        <taxon>Rhabditida</taxon>
        <taxon>Spirurina</taxon>
        <taxon>Dracunculoidea</taxon>
        <taxon>Dracunculidae</taxon>
        <taxon>Dracunculus</taxon>
    </lineage>
</organism>
<proteinExistence type="predicted"/>